<protein>
    <recommendedName>
        <fullName evidence="1">Alpha-L-rhamnosidase six-hairpin glycosidase domain-containing protein</fullName>
    </recommendedName>
</protein>
<dbReference type="Gene3D" id="2.60.120.260">
    <property type="entry name" value="Galactose-binding domain-like"/>
    <property type="match status" value="2"/>
</dbReference>
<reference evidence="2 3" key="1">
    <citation type="journal article" date="2019" name="Gut">
        <title>Antibiotics-induced monodominance of a novel gut bacterial order.</title>
        <authorList>
            <person name="Hildebrand F."/>
            <person name="Moitinho-Silva L."/>
            <person name="Blasche S."/>
            <person name="Jahn M.T."/>
            <person name="Gossmann T.I."/>
            <person name="Heuerta-Cepas J."/>
            <person name="Hercog R."/>
            <person name="Luetge M."/>
            <person name="Bahram M."/>
            <person name="Pryszlak A."/>
            <person name="Alves R.J."/>
            <person name="Waszak S.M."/>
            <person name="Zhu A."/>
            <person name="Ye L."/>
            <person name="Costea P.I."/>
            <person name="Aalvink S."/>
            <person name="Belzer C."/>
            <person name="Forslund S.K."/>
            <person name="Sunagawa S."/>
            <person name="Hentschel U."/>
            <person name="Merten C."/>
            <person name="Patil K.R."/>
            <person name="Benes V."/>
            <person name="Bork P."/>
        </authorList>
    </citation>
    <scope>NUCLEOTIDE SEQUENCE [LARGE SCALE GENOMIC DNA]</scope>
    <source>
        <strain evidence="2 3">HDS1380</strain>
    </source>
</reference>
<organism evidence="2 3">
    <name type="scientific">Candidatus Borkfalkia ceftriaxoniphila</name>
    <dbReference type="NCBI Taxonomy" id="2508949"/>
    <lineage>
        <taxon>Bacteria</taxon>
        <taxon>Bacillati</taxon>
        <taxon>Bacillota</taxon>
        <taxon>Clostridia</taxon>
        <taxon>Christensenellales</taxon>
        <taxon>Christensenellaceae</taxon>
        <taxon>Candidatus Borkfalkia</taxon>
    </lineage>
</organism>
<dbReference type="OrthoDB" id="9815108at2"/>
<proteinExistence type="predicted"/>
<dbReference type="AlphaFoldDB" id="A0A4Q2KB00"/>
<keyword evidence="3" id="KW-1185">Reference proteome</keyword>
<dbReference type="PANTHER" id="PTHR34987">
    <property type="entry name" value="C, PUTATIVE (AFU_ORTHOLOGUE AFUA_3G02880)-RELATED"/>
    <property type="match status" value="1"/>
</dbReference>
<dbReference type="RefSeq" id="WP_129224847.1">
    <property type="nucleotide sequence ID" value="NZ_SDOZ01000002.1"/>
</dbReference>
<dbReference type="SUPFAM" id="SSF48208">
    <property type="entry name" value="Six-hairpin glycosidases"/>
    <property type="match status" value="1"/>
</dbReference>
<dbReference type="Gene3D" id="1.50.10.10">
    <property type="match status" value="1"/>
</dbReference>
<comment type="caution">
    <text evidence="2">The sequence shown here is derived from an EMBL/GenBank/DDBJ whole genome shotgun (WGS) entry which is preliminary data.</text>
</comment>
<evidence type="ECO:0000313" key="3">
    <source>
        <dbReference type="Proteomes" id="UP000291269"/>
    </source>
</evidence>
<accession>A0A4Q2KB00</accession>
<dbReference type="Pfam" id="PF17389">
    <property type="entry name" value="Bac_rhamnosid6H"/>
    <property type="match status" value="1"/>
</dbReference>
<dbReference type="InterPro" id="IPR012341">
    <property type="entry name" value="6hp_glycosidase-like_sf"/>
</dbReference>
<dbReference type="InterPro" id="IPR008928">
    <property type="entry name" value="6-hairpin_glycosidase_sf"/>
</dbReference>
<feature type="domain" description="Alpha-L-rhamnosidase six-hairpin glycosidase" evidence="1">
    <location>
        <begin position="360"/>
        <end position="562"/>
    </location>
</feature>
<dbReference type="GO" id="GO:0005975">
    <property type="term" value="P:carbohydrate metabolic process"/>
    <property type="evidence" value="ECO:0007669"/>
    <property type="project" value="InterPro"/>
</dbReference>
<dbReference type="Proteomes" id="UP000291269">
    <property type="component" value="Unassembled WGS sequence"/>
</dbReference>
<gene>
    <name evidence="2" type="ORF">ESZ91_05310</name>
</gene>
<evidence type="ECO:0000259" key="1">
    <source>
        <dbReference type="Pfam" id="PF17389"/>
    </source>
</evidence>
<dbReference type="InterPro" id="IPR035396">
    <property type="entry name" value="Bac_rhamnosid6H"/>
</dbReference>
<dbReference type="EMBL" id="SDOZ01000002">
    <property type="protein sequence ID" value="RXZ61808.1"/>
    <property type="molecule type" value="Genomic_DNA"/>
</dbReference>
<sequence length="705" mass="80760">MFKEAKPIWIESKKKDYNRLCGFLLKFHKSEQSDYELNVAAADCYQCYLNGTFLLAGPARSAKDTFRADTLSIGEKLRDGENILVFLVASYKVNSFQYVENDAFLQAEVLCGGKPLTCTDKYTLAFDIPEHVQKTPRYSFQRAFTEVWKLDAGYSEMLAGERVANAREVVLQEEKKILPRASRIPAFSELVPTVVGSGSMLSAQAYENSEVLNGPQFLQPTKIFKTFAGNKLECDLYEEMRGLKTVSFDYEVNGGTLEEGLFQLFDFSLDACGFLSLEVVAEKDSVFYVLFDEILRDSDVDPFRLNCLNCVKYVCEQGTYRTLTLEPYTLRYAKIFCAAGRIRVERFCLKEVANPAVKGAKFSFADEKLEKIYRAALNTFAYNCVDIFMDCPSRERAGWLCDGYFTGRVEHLLTGENRTEHDFLENFLLPKKFERLPKGMLPMCYPSDHPDGNFIPTWAMWFVLELDRYASESGDLGMVERARHKIYALLEYFSAFENEFGLLEDLEGWVFIEWSKAAEFTNGVNFCVNMLYALTLETVGKLYRDEAALQRAARMREKIRELSFDGQFFTDHAVRKEGVLTPAKDTTEVCQYYAFFTETATPERYPALWQTLLSDFGPDRKKTGRYPLVWPANAFIGNYLRLSLLERYGCGEQLISEIRGYFTYMADKTMTLWENDTDAASCNHGFASYVLCWLETLNQTKKKGV</sequence>
<evidence type="ECO:0000313" key="2">
    <source>
        <dbReference type="EMBL" id="RXZ61808.1"/>
    </source>
</evidence>
<name>A0A4Q2KB00_9FIRM</name>
<dbReference type="PANTHER" id="PTHR34987:SF2">
    <property type="entry name" value="B, PUTATIVE (AFU_ORTHOLOGUE AFUA_7G05040)-RELATED"/>
    <property type="match status" value="1"/>
</dbReference>